<dbReference type="RefSeq" id="WP_203003887.1">
    <property type="nucleotide sequence ID" value="NZ_JADWYU010000174.1"/>
</dbReference>
<dbReference type="SUPFAM" id="SSF48498">
    <property type="entry name" value="Tetracyclin repressor-like, C-terminal domain"/>
    <property type="match status" value="1"/>
</dbReference>
<dbReference type="GO" id="GO:0000976">
    <property type="term" value="F:transcription cis-regulatory region binding"/>
    <property type="evidence" value="ECO:0007669"/>
    <property type="project" value="TreeGrafter"/>
</dbReference>
<dbReference type="SUPFAM" id="SSF46689">
    <property type="entry name" value="Homeodomain-like"/>
    <property type="match status" value="1"/>
</dbReference>
<dbReference type="PROSITE" id="PS50977">
    <property type="entry name" value="HTH_TETR_2"/>
    <property type="match status" value="1"/>
</dbReference>
<dbReference type="Gene3D" id="1.10.357.10">
    <property type="entry name" value="Tetracycline Repressor, domain 2"/>
    <property type="match status" value="1"/>
</dbReference>
<dbReference type="GO" id="GO:0003700">
    <property type="term" value="F:DNA-binding transcription factor activity"/>
    <property type="evidence" value="ECO:0007669"/>
    <property type="project" value="TreeGrafter"/>
</dbReference>
<keyword evidence="2 4" id="KW-0238">DNA-binding</keyword>
<dbReference type="AlphaFoldDB" id="A0A937UMP8"/>
<dbReference type="InterPro" id="IPR050109">
    <property type="entry name" value="HTH-type_TetR-like_transc_reg"/>
</dbReference>
<dbReference type="PRINTS" id="PR00455">
    <property type="entry name" value="HTHTETR"/>
</dbReference>
<evidence type="ECO:0000256" key="3">
    <source>
        <dbReference type="ARBA" id="ARBA00023163"/>
    </source>
</evidence>
<evidence type="ECO:0000313" key="7">
    <source>
        <dbReference type="Proteomes" id="UP000604475"/>
    </source>
</evidence>
<dbReference type="EMBL" id="JAEACQ010000206">
    <property type="protein sequence ID" value="MBL7629054.1"/>
    <property type="molecule type" value="Genomic_DNA"/>
</dbReference>
<dbReference type="Proteomes" id="UP000604475">
    <property type="component" value="Unassembled WGS sequence"/>
</dbReference>
<sequence>MTTRSQQHRREQAAVARERLLDAAEVRFGRDGYRATSLRDVAEACGISVGALYLHLSGKEELLRAVIDRRSVVLLARIASFAEEDGPGIDRLTGLAHAEIEFYRHHPDFGRIIGRLFPAGQSLVPQLSADLAEGYRGVLHLQAEIIRQGQRDGTIRAGDPVSLARLLVAMVGAYRADESERGESAAAGEGLSDTIFIDMVRRAFAAV</sequence>
<keyword evidence="1" id="KW-0805">Transcription regulation</keyword>
<evidence type="ECO:0000256" key="4">
    <source>
        <dbReference type="PROSITE-ProRule" id="PRU00335"/>
    </source>
</evidence>
<comment type="caution">
    <text evidence="6">The sequence shown here is derived from an EMBL/GenBank/DDBJ whole genome shotgun (WGS) entry which is preliminary data.</text>
</comment>
<protein>
    <submittedName>
        <fullName evidence="6">TetR/AcrR family transcriptional regulator</fullName>
    </submittedName>
</protein>
<evidence type="ECO:0000256" key="2">
    <source>
        <dbReference type="ARBA" id="ARBA00023125"/>
    </source>
</evidence>
<dbReference type="InterPro" id="IPR001647">
    <property type="entry name" value="HTH_TetR"/>
</dbReference>
<dbReference type="InterPro" id="IPR036271">
    <property type="entry name" value="Tet_transcr_reg_TetR-rel_C_sf"/>
</dbReference>
<dbReference type="InterPro" id="IPR009057">
    <property type="entry name" value="Homeodomain-like_sf"/>
</dbReference>
<accession>A0A937UMP8</accession>
<keyword evidence="3" id="KW-0804">Transcription</keyword>
<evidence type="ECO:0000256" key="1">
    <source>
        <dbReference type="ARBA" id="ARBA00023015"/>
    </source>
</evidence>
<reference evidence="6" key="1">
    <citation type="submission" date="2020-12" db="EMBL/GenBank/DDBJ databases">
        <title>Genomic characterization of non-nitrogen-fixing Frankia strains.</title>
        <authorList>
            <person name="Carlos-Shanley C."/>
            <person name="Guerra T."/>
            <person name="Hahn D."/>
        </authorList>
    </citation>
    <scope>NUCLEOTIDE SEQUENCE</scope>
    <source>
        <strain evidence="6">CN6</strain>
    </source>
</reference>
<gene>
    <name evidence="6" type="ORF">I7412_18205</name>
</gene>
<dbReference type="PANTHER" id="PTHR30055:SF240">
    <property type="entry name" value="HTH-TYPE TRANSCRIPTIONAL REGULATOR ACRR"/>
    <property type="match status" value="1"/>
</dbReference>
<name>A0A937UMP8_9ACTN</name>
<dbReference type="Gene3D" id="1.10.10.60">
    <property type="entry name" value="Homeodomain-like"/>
    <property type="match status" value="1"/>
</dbReference>
<dbReference type="PANTHER" id="PTHR30055">
    <property type="entry name" value="HTH-TYPE TRANSCRIPTIONAL REGULATOR RUTR"/>
    <property type="match status" value="1"/>
</dbReference>
<dbReference type="Pfam" id="PF00440">
    <property type="entry name" value="TetR_N"/>
    <property type="match status" value="1"/>
</dbReference>
<feature type="DNA-binding region" description="H-T-H motif" evidence="4">
    <location>
        <begin position="37"/>
        <end position="56"/>
    </location>
</feature>
<feature type="domain" description="HTH tetR-type" evidence="5">
    <location>
        <begin position="14"/>
        <end position="74"/>
    </location>
</feature>
<keyword evidence="7" id="KW-1185">Reference proteome</keyword>
<organism evidence="6 7">
    <name type="scientific">Frankia nepalensis</name>
    <dbReference type="NCBI Taxonomy" id="1836974"/>
    <lineage>
        <taxon>Bacteria</taxon>
        <taxon>Bacillati</taxon>
        <taxon>Actinomycetota</taxon>
        <taxon>Actinomycetes</taxon>
        <taxon>Frankiales</taxon>
        <taxon>Frankiaceae</taxon>
        <taxon>Frankia</taxon>
    </lineage>
</organism>
<evidence type="ECO:0000313" key="6">
    <source>
        <dbReference type="EMBL" id="MBL7629054.1"/>
    </source>
</evidence>
<evidence type="ECO:0000259" key="5">
    <source>
        <dbReference type="PROSITE" id="PS50977"/>
    </source>
</evidence>
<proteinExistence type="predicted"/>